<organism evidence="3 4">
    <name type="scientific">Alicyclobacillus hesperidum</name>
    <dbReference type="NCBI Taxonomy" id="89784"/>
    <lineage>
        <taxon>Bacteria</taxon>
        <taxon>Bacillati</taxon>
        <taxon>Bacillota</taxon>
        <taxon>Bacilli</taxon>
        <taxon>Bacillales</taxon>
        <taxon>Alicyclobacillaceae</taxon>
        <taxon>Alicyclobacillus</taxon>
    </lineage>
</organism>
<keyword evidence="1" id="KW-0472">Membrane</keyword>
<feature type="transmembrane region" description="Helical" evidence="1">
    <location>
        <begin position="20"/>
        <end position="40"/>
    </location>
</feature>
<keyword evidence="1" id="KW-1133">Transmembrane helix</keyword>
<evidence type="ECO:0000313" key="4">
    <source>
        <dbReference type="Proteomes" id="UP000182589"/>
    </source>
</evidence>
<keyword evidence="4" id="KW-1185">Reference proteome</keyword>
<sequence>MPQPTPHHPSRANGPLQFAVRVTLAFIAMILLPIGIAKLFQRSPMPNIGAWIQSPDATIDIRVYDPSLNQVSTLPLNSYILEVMSAECSPDAPLASLEAAAVATRTYAERAIANPAALARKHGAELTDDPALDLPVATEDELESAIGTSRALAFITRIQTAIEMTGGRILTFNQQPILAFMCAISTGRTRTGLAALGQDIPYLQAVACPDDEESPSDTATNTFSIAALNQALGTHITTTASLQVQRGADGFVTAVRIGDKTLSGQTFANLLQLPSSDFVWHLTPQSVTITTYGRGNDLGMSLHEASLLAAKGWTWQAILAHFYPGAKLSQTAIGSSLLSGSNR</sequence>
<proteinExistence type="predicted"/>
<evidence type="ECO:0000259" key="2">
    <source>
        <dbReference type="Pfam" id="PF08486"/>
    </source>
</evidence>
<dbReference type="RefSeq" id="WP_244885201.1">
    <property type="nucleotide sequence ID" value="NZ_FNOJ01000019.1"/>
</dbReference>
<dbReference type="InterPro" id="IPR013486">
    <property type="entry name" value="SpoIID/LytB"/>
</dbReference>
<dbReference type="EMBL" id="FNOJ01000019">
    <property type="protein sequence ID" value="SDW89962.1"/>
    <property type="molecule type" value="Genomic_DNA"/>
</dbReference>
<dbReference type="NCBIfam" id="TIGR02669">
    <property type="entry name" value="SpoIID_LytB"/>
    <property type="match status" value="1"/>
</dbReference>
<dbReference type="Proteomes" id="UP000182589">
    <property type="component" value="Unassembled WGS sequence"/>
</dbReference>
<protein>
    <submittedName>
        <fullName evidence="3">Stage II sporulation protein D</fullName>
    </submittedName>
</protein>
<dbReference type="AlphaFoldDB" id="A0A1H2XAK5"/>
<evidence type="ECO:0000256" key="1">
    <source>
        <dbReference type="SAM" id="Phobius"/>
    </source>
</evidence>
<dbReference type="InterPro" id="IPR013693">
    <property type="entry name" value="SpoIID/LytB_N"/>
</dbReference>
<evidence type="ECO:0000313" key="3">
    <source>
        <dbReference type="EMBL" id="SDW89962.1"/>
    </source>
</evidence>
<reference evidence="4" key="1">
    <citation type="submission" date="2016-10" db="EMBL/GenBank/DDBJ databases">
        <authorList>
            <person name="Varghese N."/>
        </authorList>
    </citation>
    <scope>NUCLEOTIDE SEQUENCE [LARGE SCALE GENOMIC DNA]</scope>
    <source>
        <strain evidence="4">DSM 12489</strain>
    </source>
</reference>
<name>A0A1H2XAK5_9BACL</name>
<feature type="domain" description="Sporulation stage II protein D amidase enhancer LytB N-terminal" evidence="2">
    <location>
        <begin position="66"/>
        <end position="172"/>
    </location>
</feature>
<keyword evidence="1" id="KW-0812">Transmembrane</keyword>
<dbReference type="GO" id="GO:0030435">
    <property type="term" value="P:sporulation resulting in formation of a cellular spore"/>
    <property type="evidence" value="ECO:0007669"/>
    <property type="project" value="InterPro"/>
</dbReference>
<accession>A0A1H2XAK5</accession>
<dbReference type="STRING" id="89784.SAMN04489725_11942"/>
<dbReference type="Pfam" id="PF08486">
    <property type="entry name" value="SpoIID"/>
    <property type="match status" value="1"/>
</dbReference>
<gene>
    <name evidence="3" type="ORF">SAMN04489725_11942</name>
</gene>